<organism evidence="3 4">
    <name type="scientific">Corallococcus coralloides</name>
    <name type="common">Myxococcus coralloides</name>
    <dbReference type="NCBI Taxonomy" id="184914"/>
    <lineage>
        <taxon>Bacteria</taxon>
        <taxon>Pseudomonadati</taxon>
        <taxon>Myxococcota</taxon>
        <taxon>Myxococcia</taxon>
        <taxon>Myxococcales</taxon>
        <taxon>Cystobacterineae</taxon>
        <taxon>Myxococcaceae</taxon>
        <taxon>Corallococcus</taxon>
    </lineage>
</organism>
<reference evidence="3 4" key="1">
    <citation type="submission" date="2018-12" db="EMBL/GenBank/DDBJ databases">
        <title>Complete Genome Sequence of the Corallopyronin A producing Myxobacterium Corallococcus coralloides B035.</title>
        <authorList>
            <person name="Bouhired S.M."/>
            <person name="Rupp O."/>
            <person name="Blom J."/>
            <person name="Schaeberle T.F."/>
            <person name="Kehraus S."/>
            <person name="Schiefer A."/>
            <person name="Pfarr K."/>
            <person name="Goesmann A."/>
            <person name="Hoerauf A."/>
            <person name="Koenig G.M."/>
        </authorList>
    </citation>
    <scope>NUCLEOTIDE SEQUENCE [LARGE SCALE GENOMIC DNA]</scope>
    <source>
        <strain evidence="3 4">B035</strain>
    </source>
</reference>
<evidence type="ECO:0000256" key="2">
    <source>
        <dbReference type="SAM" id="SignalP"/>
    </source>
</evidence>
<evidence type="ECO:0000256" key="1">
    <source>
        <dbReference type="SAM" id="Coils"/>
    </source>
</evidence>
<dbReference type="RefSeq" id="WP_128796643.1">
    <property type="nucleotide sequence ID" value="NZ_CP034669.1"/>
</dbReference>
<feature type="signal peptide" evidence="2">
    <location>
        <begin position="1"/>
        <end position="21"/>
    </location>
</feature>
<evidence type="ECO:0008006" key="5">
    <source>
        <dbReference type="Google" id="ProtNLM"/>
    </source>
</evidence>
<dbReference type="Proteomes" id="UP000288758">
    <property type="component" value="Chromosome"/>
</dbReference>
<dbReference type="EMBL" id="CP034669">
    <property type="protein sequence ID" value="QAT84755.1"/>
    <property type="molecule type" value="Genomic_DNA"/>
</dbReference>
<protein>
    <recommendedName>
        <fullName evidence="5">DUF2381 family protein</fullName>
    </recommendedName>
</protein>
<dbReference type="NCBIfam" id="TIGR02268">
    <property type="entry name" value="Myxococcus xanthus paralogous family TIGR02268"/>
    <property type="match status" value="1"/>
</dbReference>
<keyword evidence="1" id="KW-0175">Coiled coil</keyword>
<keyword evidence="2" id="KW-0732">Signal</keyword>
<proteinExistence type="predicted"/>
<sequence>MPASPIAFLLVVMLASGAATAQPHPMASGLGVRHIEIPTESTEATPTPEVQISPRMSTTFEFDSALDPAKVVLEGEKRFSLVDLGRSTLRLVPSEQILPGDRLRLTVRFQDGSVPLGATFVLVAHPARTERVIEVWRQPRTAESYQQEAKEARAKTQQCQDENARLRAEQKGPGGIAGLLANGVIEDEGGVNAKFLDVNTEVRQHPGNALRTLRAWSYRAPTRVAVAVELESPDAENPWTAEGASLVSRAGAPLKILTFWQKAPISRYPVGRVVVEAEATPDAALGPFTLKLWGPGGLRTITLSGVTFP</sequence>
<accession>A0A410RS85</accession>
<evidence type="ECO:0000313" key="3">
    <source>
        <dbReference type="EMBL" id="QAT84755.1"/>
    </source>
</evidence>
<name>A0A410RS85_CORCK</name>
<dbReference type="AlphaFoldDB" id="A0A410RS85"/>
<evidence type="ECO:0000313" key="4">
    <source>
        <dbReference type="Proteomes" id="UP000288758"/>
    </source>
</evidence>
<feature type="coiled-coil region" evidence="1">
    <location>
        <begin position="142"/>
        <end position="169"/>
    </location>
</feature>
<gene>
    <name evidence="3" type="ORF">EJ065_3189</name>
</gene>
<feature type="chain" id="PRO_5019566171" description="DUF2381 family protein" evidence="2">
    <location>
        <begin position="22"/>
        <end position="309"/>
    </location>
</feature>
<dbReference type="InterPro" id="IPR011754">
    <property type="entry name" value="Mxa_paralog_2268"/>
</dbReference>
<dbReference type="Pfam" id="PF09544">
    <property type="entry name" value="DUF2381"/>
    <property type="match status" value="1"/>
</dbReference>